<feature type="domain" description="PTS EIIA type-2" evidence="7">
    <location>
        <begin position="518"/>
        <end position="659"/>
    </location>
</feature>
<dbReference type="InterPro" id="IPR036388">
    <property type="entry name" value="WH-like_DNA-bd_sf"/>
</dbReference>
<dbReference type="PROSITE" id="PS51372">
    <property type="entry name" value="PRD_2"/>
    <property type="match status" value="2"/>
</dbReference>
<dbReference type="Gene3D" id="1.10.10.10">
    <property type="entry name" value="Winged helix-like DNA-binding domain superfamily/Winged helix DNA-binding domain"/>
    <property type="match status" value="2"/>
</dbReference>
<evidence type="ECO:0000259" key="8">
    <source>
        <dbReference type="PROSITE" id="PS51099"/>
    </source>
</evidence>
<dbReference type="Gene3D" id="3.40.50.2300">
    <property type="match status" value="1"/>
</dbReference>
<dbReference type="InterPro" id="IPR036390">
    <property type="entry name" value="WH_DNA-bd_sf"/>
</dbReference>
<dbReference type="InterPro" id="IPR036634">
    <property type="entry name" value="PRD_sf"/>
</dbReference>
<evidence type="ECO:0000313" key="10">
    <source>
        <dbReference type="EMBL" id="SHJ86092.1"/>
    </source>
</evidence>
<evidence type="ECO:0000256" key="1">
    <source>
        <dbReference type="ARBA" id="ARBA00022679"/>
    </source>
</evidence>
<dbReference type="SUPFAM" id="SSF52794">
    <property type="entry name" value="PTS system IIB component-like"/>
    <property type="match status" value="1"/>
</dbReference>
<dbReference type="Pfam" id="PF08279">
    <property type="entry name" value="HTH_11"/>
    <property type="match status" value="1"/>
</dbReference>
<dbReference type="GO" id="GO:0006355">
    <property type="term" value="P:regulation of DNA-templated transcription"/>
    <property type="evidence" value="ECO:0007669"/>
    <property type="project" value="InterPro"/>
</dbReference>
<dbReference type="InterPro" id="IPR013196">
    <property type="entry name" value="HTH_11"/>
</dbReference>
<sequence>MKPIFNKRLLSILQEFINRPCDYLTSSYLAKIIGVTARTVRSDLKELDDILNSYGARVLSKKGIGYKLEIIDDVKFLTFSKAVFNEEEHKQQLVPISSEERVQYIIKKLLEIKECITLEELCDELYVSTSTIKKDLKKVKSILQEYRLVVASRLNKGIRIEGKEIDKRFCMAEYFFNRSQLDKIDSAEIYVDKIIMFRDVDIQRIEDVLIKELSKSNFPLADIALKNLIIHIAIAIKRVKESNYIEQKNQQMKKLEEKREYSIAKNIVKALEKKFRIKVPSSEIYYVTIHLLGSKLLDERNEIELIQFMEKDIKDLINKILLGIKEKLNLDFTSDDRLICGLVLHLKPAFHRIRFNMNLRNPWLDEVKTKYPLAFQAGVIAAQIIEKETGYSINEKEIGYLAMHFGGSLERKKRGTYVNKRIAIICSSGMGSSSLLLAKLKNSLNSNIDLIGTFPLHQLDLVVHLRPDIILTTVPIKEDIPIPNILVNAVLEDSDLDEIKDKIRTISYPKNSEIDFEDLFTQDLFFVDIKFKSKEKVLDYLTNHMENKGYIGKNIKKSIIDREKLSSTAIGNLVAIPHALEVVDVPSCVCIGILDKPIAWDNNKKVQLVMVLSISKNISHRFAELFSTLYQVTKSPFSVEELIKQKDFNDFYIKFLSEKEKNLK</sequence>
<dbReference type="SUPFAM" id="SSF55804">
    <property type="entry name" value="Phoshotransferase/anion transport protein"/>
    <property type="match status" value="1"/>
</dbReference>
<dbReference type="AlphaFoldDB" id="A0A1M6MRQ2"/>
<keyword evidence="5" id="KW-0804">Transcription</keyword>
<dbReference type="PANTHER" id="PTHR30185">
    <property type="entry name" value="CRYPTIC BETA-GLUCOSIDE BGL OPERON ANTITERMINATOR"/>
    <property type="match status" value="1"/>
</dbReference>
<dbReference type="Proteomes" id="UP000184465">
    <property type="component" value="Unassembled WGS sequence"/>
</dbReference>
<dbReference type="SUPFAM" id="SSF46785">
    <property type="entry name" value="Winged helix' DNA-binding domain"/>
    <property type="match status" value="1"/>
</dbReference>
<dbReference type="Pfam" id="PF00874">
    <property type="entry name" value="PRD"/>
    <property type="match status" value="2"/>
</dbReference>
<feature type="domain" description="PRD" evidence="9">
    <location>
        <begin position="308"/>
        <end position="415"/>
    </location>
</feature>
<dbReference type="Gene3D" id="1.10.1790.10">
    <property type="entry name" value="PRD domain"/>
    <property type="match status" value="2"/>
</dbReference>
<dbReference type="CDD" id="cd00211">
    <property type="entry name" value="PTS_IIA_fru"/>
    <property type="match status" value="1"/>
</dbReference>
<dbReference type="InterPro" id="IPR036095">
    <property type="entry name" value="PTS_EIIB-like_sf"/>
</dbReference>
<evidence type="ECO:0000256" key="5">
    <source>
        <dbReference type="ARBA" id="ARBA00023163"/>
    </source>
</evidence>
<keyword evidence="6" id="KW-0175">Coiled coil</keyword>
<evidence type="ECO:0000256" key="6">
    <source>
        <dbReference type="SAM" id="Coils"/>
    </source>
</evidence>
<feature type="domain" description="PTS EIIB type-2" evidence="8">
    <location>
        <begin position="420"/>
        <end position="511"/>
    </location>
</feature>
<dbReference type="GO" id="GO:0008982">
    <property type="term" value="F:protein-N(PI)-phosphohistidine-sugar phosphotransferase activity"/>
    <property type="evidence" value="ECO:0007669"/>
    <property type="project" value="InterPro"/>
</dbReference>
<gene>
    <name evidence="10" type="ORF">SAMN02745912_01377</name>
</gene>
<dbReference type="PROSITE" id="PS00372">
    <property type="entry name" value="PTS_EIIA_TYPE_2_HIS"/>
    <property type="match status" value="1"/>
</dbReference>
<dbReference type="PANTHER" id="PTHR30185:SF13">
    <property type="entry name" value="LICABCH OPERON REGULATOR-RELATED"/>
    <property type="match status" value="1"/>
</dbReference>
<dbReference type="InterPro" id="IPR007737">
    <property type="entry name" value="Mga_HTH"/>
</dbReference>
<reference evidence="10 11" key="1">
    <citation type="submission" date="2016-11" db="EMBL/GenBank/DDBJ databases">
        <authorList>
            <person name="Jaros S."/>
            <person name="Januszkiewicz K."/>
            <person name="Wedrychowicz H."/>
        </authorList>
    </citation>
    <scope>NUCLEOTIDE SEQUENCE [LARGE SCALE GENOMIC DNA]</scope>
    <source>
        <strain evidence="10 11">DSM 15212</strain>
    </source>
</reference>
<evidence type="ECO:0000313" key="11">
    <source>
        <dbReference type="Proteomes" id="UP000184465"/>
    </source>
</evidence>
<dbReference type="InterPro" id="IPR013011">
    <property type="entry name" value="PTS_EIIB_2"/>
</dbReference>
<proteinExistence type="predicted"/>
<organism evidence="10 11">
    <name type="scientific">Paramaledivibacter caminithermalis (strain DSM 15212 / CIP 107654 / DViRD3)</name>
    <name type="common">Clostridium caminithermale</name>
    <dbReference type="NCBI Taxonomy" id="1121301"/>
    <lineage>
        <taxon>Bacteria</taxon>
        <taxon>Bacillati</taxon>
        <taxon>Bacillota</taxon>
        <taxon>Clostridia</taxon>
        <taxon>Peptostreptococcales</taxon>
        <taxon>Caminicellaceae</taxon>
        <taxon>Paramaledivibacter</taxon>
    </lineage>
</organism>
<dbReference type="RefSeq" id="WP_073148288.1">
    <property type="nucleotide sequence ID" value="NZ_FRAG01000012.1"/>
</dbReference>
<dbReference type="InterPro" id="IPR016152">
    <property type="entry name" value="PTrfase/Anion_transptr"/>
</dbReference>
<keyword evidence="11" id="KW-1185">Reference proteome</keyword>
<dbReference type="GO" id="GO:0009401">
    <property type="term" value="P:phosphoenolpyruvate-dependent sugar phosphotransferase system"/>
    <property type="evidence" value="ECO:0007669"/>
    <property type="project" value="InterPro"/>
</dbReference>
<evidence type="ECO:0000256" key="2">
    <source>
        <dbReference type="ARBA" id="ARBA00022737"/>
    </source>
</evidence>
<dbReference type="InterPro" id="IPR011608">
    <property type="entry name" value="PRD"/>
</dbReference>
<evidence type="ECO:0000256" key="3">
    <source>
        <dbReference type="ARBA" id="ARBA00023015"/>
    </source>
</evidence>
<keyword evidence="1" id="KW-0808">Transferase</keyword>
<keyword evidence="3" id="KW-0805">Transcription regulation</keyword>
<dbReference type="Pfam" id="PF00359">
    <property type="entry name" value="PTS_EIIA_2"/>
    <property type="match status" value="1"/>
</dbReference>
<keyword evidence="2" id="KW-0677">Repeat</keyword>
<dbReference type="PROSITE" id="PS51094">
    <property type="entry name" value="PTS_EIIA_TYPE_2"/>
    <property type="match status" value="1"/>
</dbReference>
<evidence type="ECO:0000259" key="7">
    <source>
        <dbReference type="PROSITE" id="PS51094"/>
    </source>
</evidence>
<evidence type="ECO:0000259" key="9">
    <source>
        <dbReference type="PROSITE" id="PS51372"/>
    </source>
</evidence>
<feature type="domain" description="PRD" evidence="9">
    <location>
        <begin position="197"/>
        <end position="301"/>
    </location>
</feature>
<name>A0A1M6MRQ2_PARC5</name>
<dbReference type="Pfam" id="PF05043">
    <property type="entry name" value="Mga"/>
    <property type="match status" value="1"/>
</dbReference>
<dbReference type="InterPro" id="IPR050661">
    <property type="entry name" value="BglG_antiterminators"/>
</dbReference>
<dbReference type="EMBL" id="FRAG01000012">
    <property type="protein sequence ID" value="SHJ86092.1"/>
    <property type="molecule type" value="Genomic_DNA"/>
</dbReference>
<dbReference type="OrthoDB" id="3175596at2"/>
<dbReference type="InterPro" id="IPR002178">
    <property type="entry name" value="PTS_EIIA_type-2_dom"/>
</dbReference>
<protein>
    <submittedName>
        <fullName evidence="10">Lichenan operon transcriptional antiterminator</fullName>
    </submittedName>
</protein>
<dbReference type="PROSITE" id="PS51099">
    <property type="entry name" value="PTS_EIIB_TYPE_2"/>
    <property type="match status" value="1"/>
</dbReference>
<accession>A0A1M6MRQ2</accession>
<feature type="coiled-coil region" evidence="6">
    <location>
        <begin position="238"/>
        <end position="274"/>
    </location>
</feature>
<keyword evidence="4" id="KW-0010">Activator</keyword>
<dbReference type="STRING" id="1121301.SAMN02745912_01377"/>
<dbReference type="SUPFAM" id="SSF63520">
    <property type="entry name" value="PTS-regulatory domain, PRD"/>
    <property type="match status" value="2"/>
</dbReference>
<dbReference type="Gene3D" id="3.40.930.10">
    <property type="entry name" value="Mannitol-specific EII, Chain A"/>
    <property type="match status" value="1"/>
</dbReference>
<evidence type="ECO:0000256" key="4">
    <source>
        <dbReference type="ARBA" id="ARBA00023159"/>
    </source>
</evidence>